<dbReference type="PRINTS" id="PR01705">
    <property type="entry name" value="TSP1REPEAT"/>
</dbReference>
<dbReference type="PANTHER" id="PTHR22906">
    <property type="entry name" value="PROPERDIN"/>
    <property type="match status" value="1"/>
</dbReference>
<dbReference type="Proteomes" id="UP000176300">
    <property type="component" value="Unassembled WGS sequence"/>
</dbReference>
<dbReference type="SUPFAM" id="SSF82895">
    <property type="entry name" value="TSP-1 type 1 repeat"/>
    <property type="match status" value="1"/>
</dbReference>
<dbReference type="FunFam" id="2.20.100.10:FF:000001">
    <property type="entry name" value="semaphorin-5A isoform X1"/>
    <property type="match status" value="1"/>
</dbReference>
<keyword evidence="3" id="KW-0732">Signal</keyword>
<dbReference type="PANTHER" id="PTHR22906:SF43">
    <property type="entry name" value="PROPERDIN"/>
    <property type="match status" value="1"/>
</dbReference>
<dbReference type="Gene3D" id="1.50.10.100">
    <property type="entry name" value="Chondroitin AC/alginate lyase"/>
    <property type="match status" value="1"/>
</dbReference>
<dbReference type="Gene3D" id="2.20.100.10">
    <property type="entry name" value="Thrombospondin type-1 (TSP1) repeat"/>
    <property type="match status" value="1"/>
</dbReference>
<organism evidence="6 7">
    <name type="scientific">Candidatus Magasanikbacteria bacterium RIFOXYB1_FULL_40_15</name>
    <dbReference type="NCBI Taxonomy" id="1798697"/>
    <lineage>
        <taxon>Bacteria</taxon>
        <taxon>Candidatus Magasanikiibacteriota</taxon>
    </lineage>
</organism>
<proteinExistence type="predicted"/>
<dbReference type="InterPro" id="IPR052065">
    <property type="entry name" value="Compl_asym_regulator"/>
</dbReference>
<keyword evidence="2" id="KW-0964">Secreted</keyword>
<dbReference type="InterPro" id="IPR000884">
    <property type="entry name" value="TSP1_rpt"/>
</dbReference>
<evidence type="ECO:0000256" key="2">
    <source>
        <dbReference type="ARBA" id="ARBA00022525"/>
    </source>
</evidence>
<accession>A0A1F6NG08</accession>
<keyword evidence="5" id="KW-1015">Disulfide bond</keyword>
<dbReference type="EMBL" id="MFQS01000034">
    <property type="protein sequence ID" value="OGH82673.1"/>
    <property type="molecule type" value="Genomic_DNA"/>
</dbReference>
<sequence>MTKRTFLLYVPVFLILGFFLFTLKSAQAETCPSFLPGDLFKVANNSAVYLVDGNLKRMYFPHSEIYHSWYDNFDNIKVIPNNCVDNYPAPVNPPYGINYRPGSRLVKVQISPSVYAVEPGDKLRKLGSEDVARQLYGDNWASLVRDVADSFWPNYVNRGDEITQAVPHNGMFIKKYNSADVYYVEDNQLVKISSIPSEDIRTVSETVFSRLTIQTQTVALNTIYNQPVQSGTGIIDIDTTTPTVTTQTQTQTSEPEPQQSTIGVPVNGGWSAWSSWSACSTTCGGGTQTRTRTCSNPTPANGGLNCVGSSYENQNCNTQACVTNPISGDWKDNIPTGHPRLYFTDSAKLTAARAWYQNNPFTPSSLSPAEQALHYLLSGNTASAQTAINWLMNYSIASESEGGKRDQARWNGENVVLVFDWAYDQMTASQRATIMSRWNTNMAEFLGFDWGGVDMPFNNYYWGYLRNALEWGIATYGESGNNANYFIDQAITTRFAGTFVPHANTAGKGGLPMEGSQYGPYLLGYPIIPFTSVNNYGLNLYNETNFYKEAVFNLIHATTPKETITNSLAASHAIFPYADDEFFLGNSGESFYALYGAENIGNFMTTAANIWSGLAVGQYAREYLNKYSPNAFYAVSSLDNSGTARSFTNLALDYYASGQKHFYTRNSWNENSTVVNLQMGSPNAAAHHHRDNGSFQIWRNGRWLTRETVSYVDTFIGFNNSGTAMSADAITHNAILFEGIGQAGVGYADGPSNVVRLESRSNYSYTAVDLSNAYRAHASDYTEGGKPRDDNPHAKSLIREFLFIKPLETLVVFDRMESTAYDRGTELGTVTPMVNDASLVRKTFVAHFEDSAVLSQSGNNYRARLGTEEVRISTLVPSNPAYVLVADEGGDGTGQKRLEITTSGSAQSYFLTVLQSKSSSDSDLTFNLSETSTQYDLTITHPTKGSARVIFNKGMTSSGGSFGYASSGTPAVSNLIASVQSMTVGDSGPVWGS</sequence>
<keyword evidence="4" id="KW-0677">Repeat</keyword>
<comment type="caution">
    <text evidence="6">The sequence shown here is derived from an EMBL/GenBank/DDBJ whole genome shotgun (WGS) entry which is preliminary data.</text>
</comment>
<dbReference type="InterPro" id="IPR008929">
    <property type="entry name" value="Chondroitin_lyas"/>
</dbReference>
<evidence type="ECO:0000256" key="1">
    <source>
        <dbReference type="ARBA" id="ARBA00004613"/>
    </source>
</evidence>
<dbReference type="AlphaFoldDB" id="A0A1F6NG08"/>
<dbReference type="InterPro" id="IPR036383">
    <property type="entry name" value="TSP1_rpt_sf"/>
</dbReference>
<comment type="subcellular location">
    <subcellularLocation>
        <location evidence="1">Secreted</location>
    </subcellularLocation>
</comment>
<dbReference type="SUPFAM" id="SSF48230">
    <property type="entry name" value="Chondroitin AC/alginate lyase"/>
    <property type="match status" value="1"/>
</dbReference>
<protein>
    <submittedName>
        <fullName evidence="6">Uncharacterized protein</fullName>
    </submittedName>
</protein>
<evidence type="ECO:0000256" key="5">
    <source>
        <dbReference type="ARBA" id="ARBA00023157"/>
    </source>
</evidence>
<dbReference type="STRING" id="1798697.A2373_04640"/>
<name>A0A1F6NG08_9BACT</name>
<evidence type="ECO:0000256" key="3">
    <source>
        <dbReference type="ARBA" id="ARBA00022729"/>
    </source>
</evidence>
<evidence type="ECO:0000313" key="6">
    <source>
        <dbReference type="EMBL" id="OGH82673.1"/>
    </source>
</evidence>
<evidence type="ECO:0000313" key="7">
    <source>
        <dbReference type="Proteomes" id="UP000176300"/>
    </source>
</evidence>
<gene>
    <name evidence="6" type="ORF">A2373_04640</name>
</gene>
<dbReference type="Pfam" id="PF00090">
    <property type="entry name" value="TSP_1"/>
    <property type="match status" value="1"/>
</dbReference>
<evidence type="ECO:0000256" key="4">
    <source>
        <dbReference type="ARBA" id="ARBA00022737"/>
    </source>
</evidence>
<dbReference type="Gene3D" id="2.70.98.70">
    <property type="match status" value="1"/>
</dbReference>
<reference evidence="6 7" key="1">
    <citation type="journal article" date="2016" name="Nat. Commun.">
        <title>Thousands of microbial genomes shed light on interconnected biogeochemical processes in an aquifer system.</title>
        <authorList>
            <person name="Anantharaman K."/>
            <person name="Brown C.T."/>
            <person name="Hug L.A."/>
            <person name="Sharon I."/>
            <person name="Castelle C.J."/>
            <person name="Probst A.J."/>
            <person name="Thomas B.C."/>
            <person name="Singh A."/>
            <person name="Wilkins M.J."/>
            <person name="Karaoz U."/>
            <person name="Brodie E.L."/>
            <person name="Williams K.H."/>
            <person name="Hubbard S.S."/>
            <person name="Banfield J.F."/>
        </authorList>
    </citation>
    <scope>NUCLEOTIDE SEQUENCE [LARGE SCALE GENOMIC DNA]</scope>
</reference>
<dbReference type="PROSITE" id="PS50092">
    <property type="entry name" value="TSP1"/>
    <property type="match status" value="1"/>
</dbReference>
<dbReference type="SMART" id="SM00209">
    <property type="entry name" value="TSP1"/>
    <property type="match status" value="1"/>
</dbReference>